<dbReference type="NCBIfam" id="TIGR03353">
    <property type="entry name" value="VI_chp_4"/>
    <property type="match status" value="1"/>
</dbReference>
<dbReference type="Pfam" id="PF05936">
    <property type="entry name" value="T6SS_VasE"/>
    <property type="match status" value="1"/>
</dbReference>
<dbReference type="RefSeq" id="WP_343806829.1">
    <property type="nucleotide sequence ID" value="NZ_BAAADE010000008.1"/>
</dbReference>
<evidence type="ECO:0000313" key="1">
    <source>
        <dbReference type="EMBL" id="GAA0611209.1"/>
    </source>
</evidence>
<comment type="caution">
    <text evidence="1">The sequence shown here is derived from an EMBL/GenBank/DDBJ whole genome shotgun (WGS) entry which is preliminary data.</text>
</comment>
<dbReference type="Proteomes" id="UP001424441">
    <property type="component" value="Unassembled WGS sequence"/>
</dbReference>
<dbReference type="PANTHER" id="PTHR35566">
    <property type="entry name" value="BLR3599 PROTEIN"/>
    <property type="match status" value="1"/>
</dbReference>
<name>A0ABP3RNP9_9HYPH</name>
<evidence type="ECO:0000313" key="2">
    <source>
        <dbReference type="Proteomes" id="UP001424441"/>
    </source>
</evidence>
<reference evidence="2" key="1">
    <citation type="journal article" date="2019" name="Int. J. Syst. Evol. Microbiol.">
        <title>The Global Catalogue of Microorganisms (GCM) 10K type strain sequencing project: providing services to taxonomists for standard genome sequencing and annotation.</title>
        <authorList>
            <consortium name="The Broad Institute Genomics Platform"/>
            <consortium name="The Broad Institute Genome Sequencing Center for Infectious Disease"/>
            <person name="Wu L."/>
            <person name="Ma J."/>
        </authorList>
    </citation>
    <scope>NUCLEOTIDE SEQUENCE [LARGE SCALE GENOMIC DNA]</scope>
    <source>
        <strain evidence="2">JCM 15115</strain>
    </source>
</reference>
<sequence>MQHENRVIWTEGMFLRPQHFQQTERWTERIHYQNLTMQPQYFWGVCDLEIDRGALVQGEFKLLQLRAILPDGSLIETPIDASLPLPLSLEPNSGHCSIYLALARRESCNKAFLHSTDDDKNALLQTRIIANEIELPDASGDIHLTAPINVGQYNLLLLCSRSVDTDTQVRTYCTLEIARVLDVNSDKSILIDEEFIPPSLNCRSTPYFVSFIKEISALISQRADALAERITNPEQLNLTETADFLFLSALNRADPQLAHALAHASKTHPLDLFRICLQLVGDLAAFTKANKRPALLPTYNHDDLWNCFHTLANILRHNLGTVLENRITAINLVKKQFGLYIGILNKPSLLDDCACILAVQSTLSEEELRYRLPGQIKIGPIEEIVKLVKASIIGIPLQRLSTVPRQLPYQPATTYFELNQNNELWQCLRKSKAIAFHLAASFPELEMKIWLLKK</sequence>
<gene>
    <name evidence="1" type="primary">tssK</name>
    <name evidence="1" type="ORF">GCM10008943_28440</name>
</gene>
<proteinExistence type="predicted"/>
<protein>
    <submittedName>
        <fullName evidence="1">Type VI secretion system baseplate subunit TssK</fullName>
    </submittedName>
</protein>
<dbReference type="EMBL" id="BAAADE010000008">
    <property type="protein sequence ID" value="GAA0611209.1"/>
    <property type="molecule type" value="Genomic_DNA"/>
</dbReference>
<organism evidence="1 2">
    <name type="scientific">Paenochrobactrum glaciei</name>
    <dbReference type="NCBI Taxonomy" id="486407"/>
    <lineage>
        <taxon>Bacteria</taxon>
        <taxon>Pseudomonadati</taxon>
        <taxon>Pseudomonadota</taxon>
        <taxon>Alphaproteobacteria</taxon>
        <taxon>Hyphomicrobiales</taxon>
        <taxon>Brucellaceae</taxon>
        <taxon>Paenochrobactrum</taxon>
    </lineage>
</organism>
<accession>A0ABP3RNP9</accession>
<keyword evidence="2" id="KW-1185">Reference proteome</keyword>
<dbReference type="PANTHER" id="PTHR35566:SF1">
    <property type="entry name" value="TYPE VI SECRETION SYSTEM BASEPLATE COMPONENT TSSK1"/>
    <property type="match status" value="1"/>
</dbReference>
<dbReference type="InterPro" id="IPR010263">
    <property type="entry name" value="T6SS_TssK"/>
</dbReference>